<dbReference type="EMBL" id="CAJVPW010000096">
    <property type="protein sequence ID" value="CAG8442749.1"/>
    <property type="molecule type" value="Genomic_DNA"/>
</dbReference>
<proteinExistence type="predicted"/>
<name>A0ACA9JYX3_9GLOM</name>
<gene>
    <name evidence="1" type="ORF">SPELUC_LOCUS297</name>
</gene>
<reference evidence="1" key="1">
    <citation type="submission" date="2021-06" db="EMBL/GenBank/DDBJ databases">
        <authorList>
            <person name="Kallberg Y."/>
            <person name="Tangrot J."/>
            <person name="Rosling A."/>
        </authorList>
    </citation>
    <scope>NUCLEOTIDE SEQUENCE</scope>
    <source>
        <strain evidence="1">28 12/20/2015</strain>
    </source>
</reference>
<dbReference type="Proteomes" id="UP000789366">
    <property type="component" value="Unassembled WGS sequence"/>
</dbReference>
<organism evidence="1 2">
    <name type="scientific">Cetraspora pellucida</name>
    <dbReference type="NCBI Taxonomy" id="1433469"/>
    <lineage>
        <taxon>Eukaryota</taxon>
        <taxon>Fungi</taxon>
        <taxon>Fungi incertae sedis</taxon>
        <taxon>Mucoromycota</taxon>
        <taxon>Glomeromycotina</taxon>
        <taxon>Glomeromycetes</taxon>
        <taxon>Diversisporales</taxon>
        <taxon>Gigasporaceae</taxon>
        <taxon>Cetraspora</taxon>
    </lineage>
</organism>
<comment type="caution">
    <text evidence="1">The sequence shown here is derived from an EMBL/GenBank/DDBJ whole genome shotgun (WGS) entry which is preliminary data.</text>
</comment>
<evidence type="ECO:0000313" key="2">
    <source>
        <dbReference type="Proteomes" id="UP000789366"/>
    </source>
</evidence>
<accession>A0ACA9JYX3</accession>
<protein>
    <submittedName>
        <fullName evidence="1">1010_t:CDS:1</fullName>
    </submittedName>
</protein>
<evidence type="ECO:0000313" key="1">
    <source>
        <dbReference type="EMBL" id="CAG8442749.1"/>
    </source>
</evidence>
<keyword evidence="2" id="KW-1185">Reference proteome</keyword>
<sequence>MLQAQGHHVTWTSFLQGHHVTWTSFLQERFESISGSAREFDVILIRMKVTTTIAIPKNLNASILKESM</sequence>